<evidence type="ECO:0000313" key="6">
    <source>
        <dbReference type="EMBL" id="GAA4146081.1"/>
    </source>
</evidence>
<dbReference type="Pfam" id="PF13439">
    <property type="entry name" value="Glyco_transf_4"/>
    <property type="match status" value="1"/>
</dbReference>
<name>A0ABP7Z2U5_9ACTN</name>
<evidence type="ECO:0008006" key="8">
    <source>
        <dbReference type="Google" id="ProtNLM"/>
    </source>
</evidence>
<keyword evidence="7" id="KW-1185">Reference proteome</keyword>
<evidence type="ECO:0000313" key="7">
    <source>
        <dbReference type="Proteomes" id="UP001500266"/>
    </source>
</evidence>
<evidence type="ECO:0000256" key="2">
    <source>
        <dbReference type="ARBA" id="ARBA00022679"/>
    </source>
</evidence>
<dbReference type="Proteomes" id="UP001500266">
    <property type="component" value="Unassembled WGS sequence"/>
</dbReference>
<dbReference type="InterPro" id="IPR028098">
    <property type="entry name" value="Glyco_trans_4-like_N"/>
</dbReference>
<dbReference type="SUPFAM" id="SSF53756">
    <property type="entry name" value="UDP-Glycosyltransferase/glycogen phosphorylase"/>
    <property type="match status" value="1"/>
</dbReference>
<keyword evidence="2" id="KW-0808">Transferase</keyword>
<sequence>MLTVAHRGVRRAALWTVRPLMPGRPTPWGATRVAAAEGPPDGARRPRVRILLQHAHGTGGTVRTVLNLAGHLARRYDVEIVSVVRRRAEPFFPISPDVTVRFAEDRRTPPPGRIGRLLTRLPSVLVPVDDASFRTVSLWTDLCLLRALRGPAPDVLVGTRPSLNLLAAELGGRGVVTIGQDHMNLAAYRPGLRRQIARAYRRLTAVAVLTEASRTGYREVLAGAPTRVVRIPNALPELPGGPSPRTAKVILAAGRLTRQKGFDLLLRAYAPLAAAHPDWTLRIFGAGPRRDALCAAIAEHGLTGRVRLCGRTPDLAGEMTRASVYVLSSRFEGMPMVLLEAMGKGLAVVAFDCPTGPGEMISDGRDGLVVPAEDVPALTAALRRVIEDAGLRDRLGARAAATARGYGLDLVGPRWERLLDDLLAAPREAPADRPARARLRPAGPARFRDAGQRPGRLSGAGRRPRTSAPGPAGAPGPPDATRR</sequence>
<feature type="domain" description="Glycosyl transferase family 1" evidence="4">
    <location>
        <begin position="244"/>
        <end position="400"/>
    </location>
</feature>
<evidence type="ECO:0000256" key="3">
    <source>
        <dbReference type="SAM" id="MobiDB-lite"/>
    </source>
</evidence>
<organism evidence="6 7">
    <name type="scientific">Actinomadura keratinilytica</name>
    <dbReference type="NCBI Taxonomy" id="547461"/>
    <lineage>
        <taxon>Bacteria</taxon>
        <taxon>Bacillati</taxon>
        <taxon>Actinomycetota</taxon>
        <taxon>Actinomycetes</taxon>
        <taxon>Streptosporangiales</taxon>
        <taxon>Thermomonosporaceae</taxon>
        <taxon>Actinomadura</taxon>
    </lineage>
</organism>
<feature type="region of interest" description="Disordered" evidence="3">
    <location>
        <begin position="429"/>
        <end position="483"/>
    </location>
</feature>
<feature type="compositionally biased region" description="Pro residues" evidence="3">
    <location>
        <begin position="472"/>
        <end position="483"/>
    </location>
</feature>
<dbReference type="InterPro" id="IPR001296">
    <property type="entry name" value="Glyco_trans_1"/>
</dbReference>
<accession>A0ABP7Z2U5</accession>
<gene>
    <name evidence="6" type="ORF">GCM10022416_38290</name>
</gene>
<protein>
    <recommendedName>
        <fullName evidence="8">Glycosyltransferase family 4 protein</fullName>
    </recommendedName>
</protein>
<evidence type="ECO:0000259" key="4">
    <source>
        <dbReference type="Pfam" id="PF00534"/>
    </source>
</evidence>
<evidence type="ECO:0000256" key="1">
    <source>
        <dbReference type="ARBA" id="ARBA00022676"/>
    </source>
</evidence>
<keyword evidence="1" id="KW-0328">Glycosyltransferase</keyword>
<dbReference type="EMBL" id="BAABDO010000059">
    <property type="protein sequence ID" value="GAA4146081.1"/>
    <property type="molecule type" value="Genomic_DNA"/>
</dbReference>
<comment type="caution">
    <text evidence="6">The sequence shown here is derived from an EMBL/GenBank/DDBJ whole genome shotgun (WGS) entry which is preliminary data.</text>
</comment>
<reference evidence="7" key="1">
    <citation type="journal article" date="2019" name="Int. J. Syst. Evol. Microbiol.">
        <title>The Global Catalogue of Microorganisms (GCM) 10K type strain sequencing project: providing services to taxonomists for standard genome sequencing and annotation.</title>
        <authorList>
            <consortium name="The Broad Institute Genomics Platform"/>
            <consortium name="The Broad Institute Genome Sequencing Center for Infectious Disease"/>
            <person name="Wu L."/>
            <person name="Ma J."/>
        </authorList>
    </citation>
    <scope>NUCLEOTIDE SEQUENCE [LARGE SCALE GENOMIC DNA]</scope>
    <source>
        <strain evidence="7">JCM 17316</strain>
    </source>
</reference>
<dbReference type="CDD" id="cd03820">
    <property type="entry name" value="GT4_AmsD-like"/>
    <property type="match status" value="1"/>
</dbReference>
<dbReference type="PANTHER" id="PTHR12526">
    <property type="entry name" value="GLYCOSYLTRANSFERASE"/>
    <property type="match status" value="1"/>
</dbReference>
<feature type="domain" description="Glycosyltransferase subfamily 4-like N-terminal" evidence="5">
    <location>
        <begin position="59"/>
        <end position="234"/>
    </location>
</feature>
<dbReference type="Pfam" id="PF00534">
    <property type="entry name" value="Glycos_transf_1"/>
    <property type="match status" value="1"/>
</dbReference>
<evidence type="ECO:0000259" key="5">
    <source>
        <dbReference type="Pfam" id="PF13439"/>
    </source>
</evidence>
<dbReference type="PANTHER" id="PTHR12526:SF627">
    <property type="entry name" value="D-RHAMNOSYLTRANSFERASE WBPZ"/>
    <property type="match status" value="1"/>
</dbReference>
<proteinExistence type="predicted"/>
<dbReference type="Gene3D" id="3.40.50.2000">
    <property type="entry name" value="Glycogen Phosphorylase B"/>
    <property type="match status" value="2"/>
</dbReference>